<evidence type="ECO:0000256" key="2">
    <source>
        <dbReference type="ARBA" id="ARBA00047778"/>
    </source>
</evidence>
<dbReference type="Gene3D" id="2.10.150.10">
    <property type="entry name" value="Urease, beta subunit"/>
    <property type="match status" value="1"/>
</dbReference>
<comment type="similarity">
    <text evidence="3">Belongs to the urease beta subunit family.</text>
</comment>
<evidence type="ECO:0000256" key="1">
    <source>
        <dbReference type="ARBA" id="ARBA00022801"/>
    </source>
</evidence>
<dbReference type="RefSeq" id="WP_020547879.1">
    <property type="nucleotide sequence ID" value="NZ_CP068985.1"/>
</dbReference>
<accession>A0ABX8U044</accession>
<organism evidence="5 6">
    <name type="scientific">Nonomuraea coxensis DSM 45129</name>
    <dbReference type="NCBI Taxonomy" id="1122611"/>
    <lineage>
        <taxon>Bacteria</taxon>
        <taxon>Bacillati</taxon>
        <taxon>Actinomycetota</taxon>
        <taxon>Actinomycetes</taxon>
        <taxon>Streptosporangiales</taxon>
        <taxon>Streptosporangiaceae</taxon>
        <taxon>Nonomuraea</taxon>
    </lineage>
</organism>
<dbReference type="InterPro" id="IPR002019">
    <property type="entry name" value="Urease_beta-like"/>
</dbReference>
<comment type="subunit">
    <text evidence="3">Heterotrimer of UreA (gamma), UreB (beta) and UreC (alpha) subunits. Three heterotrimers associate to form the active enzyme.</text>
</comment>
<sequence>MTDTDRVVYADDPIEINVGRRRVSLTVRNTGDRAVQVGSHYHFFEANRALRFDREKAYGMHLDIPAGTAVRIEPGDTHHVNLVEYGGGMRVVGFAGLVDGGLRTRNARIRAMRRLDELGYANEPEPSATIQPAGGGKPEKPAGRGKAEKPAAPKKSPSKKKG</sequence>
<dbReference type="PANTHER" id="PTHR33569:SF1">
    <property type="entry name" value="UREASE"/>
    <property type="match status" value="1"/>
</dbReference>
<evidence type="ECO:0000313" key="6">
    <source>
        <dbReference type="Proteomes" id="UP000824681"/>
    </source>
</evidence>
<evidence type="ECO:0000313" key="5">
    <source>
        <dbReference type="EMBL" id="QYC40913.1"/>
    </source>
</evidence>
<dbReference type="NCBIfam" id="TIGR00192">
    <property type="entry name" value="urease_beta"/>
    <property type="match status" value="1"/>
</dbReference>
<keyword evidence="1 3" id="KW-0378">Hydrolase</keyword>
<protein>
    <recommendedName>
        <fullName evidence="3">Urease subunit beta</fullName>
        <ecNumber evidence="3">3.5.1.5</ecNumber>
    </recommendedName>
    <alternativeName>
        <fullName evidence="3">Urea amidohydrolase subunit beta</fullName>
    </alternativeName>
</protein>
<dbReference type="NCBIfam" id="NF009682">
    <property type="entry name" value="PRK13203.1"/>
    <property type="match status" value="1"/>
</dbReference>
<dbReference type="Proteomes" id="UP000824681">
    <property type="component" value="Chromosome"/>
</dbReference>
<dbReference type="EC" id="3.5.1.5" evidence="3"/>
<feature type="compositionally biased region" description="Basic and acidic residues" evidence="4">
    <location>
        <begin position="137"/>
        <end position="151"/>
    </location>
</feature>
<evidence type="ECO:0000256" key="4">
    <source>
        <dbReference type="SAM" id="MobiDB-lite"/>
    </source>
</evidence>
<comment type="catalytic activity">
    <reaction evidence="2 3">
        <text>urea + 2 H2O + H(+) = hydrogencarbonate + 2 NH4(+)</text>
        <dbReference type="Rhea" id="RHEA:20557"/>
        <dbReference type="ChEBI" id="CHEBI:15377"/>
        <dbReference type="ChEBI" id="CHEBI:15378"/>
        <dbReference type="ChEBI" id="CHEBI:16199"/>
        <dbReference type="ChEBI" id="CHEBI:17544"/>
        <dbReference type="ChEBI" id="CHEBI:28938"/>
        <dbReference type="EC" id="3.5.1.5"/>
    </reaction>
</comment>
<dbReference type="SUPFAM" id="SSF51278">
    <property type="entry name" value="Urease, beta-subunit"/>
    <property type="match status" value="1"/>
</dbReference>
<keyword evidence="6" id="KW-1185">Reference proteome</keyword>
<dbReference type="InterPro" id="IPR050069">
    <property type="entry name" value="Urease_subunit"/>
</dbReference>
<gene>
    <name evidence="5" type="primary">ureB2</name>
    <name evidence="3" type="synonym">ureB</name>
    <name evidence="5" type="ORF">Nocox_16500</name>
</gene>
<evidence type="ECO:0000256" key="3">
    <source>
        <dbReference type="HAMAP-Rule" id="MF_01954"/>
    </source>
</evidence>
<keyword evidence="3" id="KW-0963">Cytoplasm</keyword>
<dbReference type="Pfam" id="PF00699">
    <property type="entry name" value="Urease_beta"/>
    <property type="match status" value="1"/>
</dbReference>
<reference evidence="5 6" key="1">
    <citation type="journal article" date="2021" name="ACS Chem. Biol.">
        <title>Genomic-Led Discovery of a Novel Glycopeptide Antibiotic by Nonomuraea coxensis DSM 45129.</title>
        <authorList>
            <person name="Yushchuk O."/>
            <person name="Vior N.M."/>
            <person name="Andreo-Vidal A."/>
            <person name="Berini F."/>
            <person name="Ruckert C."/>
            <person name="Busche T."/>
            <person name="Binda E."/>
            <person name="Kalinowski J."/>
            <person name="Truman A.W."/>
            <person name="Marinelli F."/>
        </authorList>
    </citation>
    <scope>NUCLEOTIDE SEQUENCE [LARGE SCALE GENOMIC DNA]</scope>
    <source>
        <strain evidence="5 6">DSM 45129</strain>
    </source>
</reference>
<name>A0ABX8U044_9ACTN</name>
<dbReference type="CDD" id="cd00407">
    <property type="entry name" value="Urease_beta"/>
    <property type="match status" value="1"/>
</dbReference>
<dbReference type="EMBL" id="CP068985">
    <property type="protein sequence ID" value="QYC40913.1"/>
    <property type="molecule type" value="Genomic_DNA"/>
</dbReference>
<feature type="region of interest" description="Disordered" evidence="4">
    <location>
        <begin position="120"/>
        <end position="162"/>
    </location>
</feature>
<dbReference type="PANTHER" id="PTHR33569">
    <property type="entry name" value="UREASE"/>
    <property type="match status" value="1"/>
</dbReference>
<dbReference type="HAMAP" id="MF_01954">
    <property type="entry name" value="Urease_beta"/>
    <property type="match status" value="1"/>
</dbReference>
<comment type="subcellular location">
    <subcellularLocation>
        <location evidence="3">Cytoplasm</location>
    </subcellularLocation>
</comment>
<comment type="pathway">
    <text evidence="3">Nitrogen metabolism; urea degradation; CO(2) and NH(3) from urea (urease route): step 1/1.</text>
</comment>
<proteinExistence type="inferred from homology"/>
<dbReference type="GO" id="GO:0009039">
    <property type="term" value="F:urease activity"/>
    <property type="evidence" value="ECO:0007669"/>
    <property type="project" value="UniProtKB-EC"/>
</dbReference>
<dbReference type="InterPro" id="IPR036461">
    <property type="entry name" value="Urease_betasu_sf"/>
</dbReference>